<protein>
    <submittedName>
        <fullName evidence="1">Uncharacterized protein</fullName>
    </submittedName>
</protein>
<gene>
    <name evidence="1" type="ORF">ACFQ1E_07275</name>
</gene>
<dbReference type="Proteomes" id="UP001596977">
    <property type="component" value="Unassembled WGS sequence"/>
</dbReference>
<evidence type="ECO:0000313" key="1">
    <source>
        <dbReference type="EMBL" id="MFD0946131.1"/>
    </source>
</evidence>
<keyword evidence="2" id="KW-1185">Reference proteome</keyword>
<name>A0ABW3H8Z0_9SPHN</name>
<evidence type="ECO:0000313" key="2">
    <source>
        <dbReference type="Proteomes" id="UP001596977"/>
    </source>
</evidence>
<comment type="caution">
    <text evidence="1">The sequence shown here is derived from an EMBL/GenBank/DDBJ whole genome shotgun (WGS) entry which is preliminary data.</text>
</comment>
<dbReference type="RefSeq" id="WP_264943085.1">
    <property type="nucleotide sequence ID" value="NZ_JAPDRA010000002.1"/>
</dbReference>
<proteinExistence type="predicted"/>
<accession>A0ABW3H8Z0</accession>
<dbReference type="EMBL" id="JBHTJG010000002">
    <property type="protein sequence ID" value="MFD0946131.1"/>
    <property type="molecule type" value="Genomic_DNA"/>
</dbReference>
<reference evidence="2" key="1">
    <citation type="journal article" date="2019" name="Int. J. Syst. Evol. Microbiol.">
        <title>The Global Catalogue of Microorganisms (GCM) 10K type strain sequencing project: providing services to taxonomists for standard genome sequencing and annotation.</title>
        <authorList>
            <consortium name="The Broad Institute Genomics Platform"/>
            <consortium name="The Broad Institute Genome Sequencing Center for Infectious Disease"/>
            <person name="Wu L."/>
            <person name="Ma J."/>
        </authorList>
    </citation>
    <scope>NUCLEOTIDE SEQUENCE [LARGE SCALE GENOMIC DNA]</scope>
    <source>
        <strain evidence="2">CCUG 62982</strain>
    </source>
</reference>
<organism evidence="1 2">
    <name type="scientific">Sphingomonas canadensis</name>
    <dbReference type="NCBI Taxonomy" id="1219257"/>
    <lineage>
        <taxon>Bacteria</taxon>
        <taxon>Pseudomonadati</taxon>
        <taxon>Pseudomonadota</taxon>
        <taxon>Alphaproteobacteria</taxon>
        <taxon>Sphingomonadales</taxon>
        <taxon>Sphingomonadaceae</taxon>
        <taxon>Sphingomonas</taxon>
    </lineage>
</organism>
<sequence>MAGFDILTLNGEEWNDAGSVFGGIKVNVTDTASSAASKFLEFTSGGDTIFKVVKDGEIVISNAAGTSLGGMVRAGNAGEMALTSLTSPSTGRPAQVMRYYWENAAAIGDAAVLRGMGTNRFSLESAATMTMIAQNARFEWEGLGATRLSVIGYEAGSSTGRTIDFNNSGQPGTRASPVVSFSVVDPADDIVHFGTYDSGTTTWTTLAKVDGTGTIEAPAASLGSLALAPDADAGAIAVTGYSVTGSGATPAITVTGEWNTSGTPAAIDVDITDTASNAASALADLKIGGTTRYRFDKVRATITGTTNPAARLQSSTSSGTPALEFANSTNTVFSKLAHNLNTGEVYLGATGGSGHYLSFRVNASSEIMRLLANLNVGINGTSFGGGVKCIFIADATTVPSSDPSGGGILFVENGALKWRGSSGTVTTVAPA</sequence>